<dbReference type="RefSeq" id="WP_369789048.1">
    <property type="nucleotide sequence ID" value="NZ_CP165628.1"/>
</dbReference>
<dbReference type="EMBL" id="CP165628">
    <property type="protein sequence ID" value="XDU72073.1"/>
    <property type="molecule type" value="Genomic_DNA"/>
</dbReference>
<name>A0AB39VNC2_9GAMM</name>
<accession>A0AB39VNC2</accession>
<reference evidence="1" key="1">
    <citation type="submission" date="2024-07" db="EMBL/GenBank/DDBJ databases">
        <authorList>
            <person name="Biller S.J."/>
        </authorList>
    </citation>
    <scope>NUCLEOTIDE SEQUENCE</scope>
    <source>
        <strain evidence="1">WC2420</strain>
    </source>
</reference>
<proteinExistence type="predicted"/>
<protein>
    <submittedName>
        <fullName evidence="1">Uncharacterized protein</fullName>
    </submittedName>
</protein>
<dbReference type="AlphaFoldDB" id="A0AB39VNC2"/>
<evidence type="ECO:0000313" key="1">
    <source>
        <dbReference type="EMBL" id="XDU72073.1"/>
    </source>
</evidence>
<organism evidence="1">
    <name type="scientific">Rouxiella sp. WC2420</name>
    <dbReference type="NCBI Taxonomy" id="3234145"/>
    <lineage>
        <taxon>Bacteria</taxon>
        <taxon>Pseudomonadati</taxon>
        <taxon>Pseudomonadota</taxon>
        <taxon>Gammaproteobacteria</taxon>
        <taxon>Enterobacterales</taxon>
        <taxon>Yersiniaceae</taxon>
        <taxon>Rouxiella</taxon>
    </lineage>
</organism>
<sequence length="144" mass="16475">MALTLAGYFISVKLFLNNALPNVPCSMEITHGEFINDQYNHYQFNGSITLWLKSNMITIFGVYDTRDGKKQLNRSLMLERVSKQANVLTAYVKAANIAPGDELHDIGNFFAAKDQSLTFHFHEIKRGEYLVMINNNWVSLCKEH</sequence>
<gene>
    <name evidence="1" type="ORF">AB3G37_21625</name>
</gene>